<reference evidence="1 2" key="1">
    <citation type="journal article" date="2015" name="Infect. Genet. Evol.">
        <title>Genomic sequences of six botulinum neurotoxin-producing strains representing three clostridial species illustrate the mobility and diversity of botulinum neurotoxin genes.</title>
        <authorList>
            <person name="Smith T.J."/>
            <person name="Hill K.K."/>
            <person name="Xie G."/>
            <person name="Foley B.T."/>
            <person name="Williamson C.H."/>
            <person name="Foster J.T."/>
            <person name="Johnson S.L."/>
            <person name="Chertkov O."/>
            <person name="Teshima H."/>
            <person name="Gibbons H.S."/>
            <person name="Johnsky L.A."/>
            <person name="Karavis M.A."/>
            <person name="Smith L.A."/>
        </authorList>
    </citation>
    <scope>NUCLEOTIDE SEQUENCE [LARGE SCALE GENOMIC DNA]</scope>
    <source>
        <strain evidence="1 2">Sullivan</strain>
    </source>
</reference>
<dbReference type="Proteomes" id="UP000030635">
    <property type="component" value="Chromosome"/>
</dbReference>
<dbReference type="EMBL" id="CP006905">
    <property type="protein sequence ID" value="AIY84265.1"/>
    <property type="molecule type" value="Genomic_DNA"/>
</dbReference>
<name>A0A0A7FZB0_9CLOT</name>
<evidence type="ECO:0000313" key="2">
    <source>
        <dbReference type="Proteomes" id="UP000030635"/>
    </source>
</evidence>
<protein>
    <submittedName>
        <fullName evidence="1">Uncharacterized protein</fullName>
    </submittedName>
</protein>
<keyword evidence="2" id="KW-1185">Reference proteome</keyword>
<dbReference type="HOGENOM" id="CLU_1821985_0_0_9"/>
<sequence length="141" mass="16427">MNNEINTDLFARDLTTLMEELNVVKMISKFGEDYDNVRKAINNQRDKDMFRLSEYVTISELVSKKLGIYSVRVFECMNKLFRTFTASQERIFKTLTADSEAKTLLIEDLIGDKNIEEVYESIKDEPSFIELCDALRNVYIA</sequence>
<evidence type="ECO:0000313" key="1">
    <source>
        <dbReference type="EMBL" id="AIY84265.1"/>
    </source>
</evidence>
<organism evidence="1 2">
    <name type="scientific">Clostridium baratii str. Sullivan</name>
    <dbReference type="NCBI Taxonomy" id="1415775"/>
    <lineage>
        <taxon>Bacteria</taxon>
        <taxon>Bacillati</taxon>
        <taxon>Bacillota</taxon>
        <taxon>Clostridia</taxon>
        <taxon>Eubacteriales</taxon>
        <taxon>Clostridiaceae</taxon>
        <taxon>Clostridium</taxon>
    </lineage>
</organism>
<dbReference type="RefSeq" id="WP_039314920.1">
    <property type="nucleotide sequence ID" value="NZ_CP006905.1"/>
</dbReference>
<proteinExistence type="predicted"/>
<dbReference type="KEGG" id="cbv:U729_2231"/>
<gene>
    <name evidence="1" type="ORF">U729_2231</name>
</gene>
<accession>A0A0A7FZB0</accession>
<dbReference type="AlphaFoldDB" id="A0A0A7FZB0"/>